<keyword evidence="2" id="KW-0732">Signal</keyword>
<dbReference type="Proteomes" id="UP000295367">
    <property type="component" value="Unassembled WGS sequence"/>
</dbReference>
<dbReference type="Gene3D" id="1.10.530.10">
    <property type="match status" value="1"/>
</dbReference>
<dbReference type="Pfam" id="PF01464">
    <property type="entry name" value="SLT"/>
    <property type="match status" value="1"/>
</dbReference>
<organism evidence="5 6">
    <name type="scientific">Sulfurirhabdus autotrophica</name>
    <dbReference type="NCBI Taxonomy" id="1706046"/>
    <lineage>
        <taxon>Bacteria</taxon>
        <taxon>Pseudomonadati</taxon>
        <taxon>Pseudomonadota</taxon>
        <taxon>Betaproteobacteria</taxon>
        <taxon>Nitrosomonadales</taxon>
        <taxon>Sulfuricellaceae</taxon>
        <taxon>Sulfurirhabdus</taxon>
    </lineage>
</organism>
<feature type="domain" description="DUF4124" evidence="4">
    <location>
        <begin position="13"/>
        <end position="73"/>
    </location>
</feature>
<evidence type="ECO:0000256" key="1">
    <source>
        <dbReference type="ARBA" id="ARBA00007734"/>
    </source>
</evidence>
<accession>A0A4R3YCS5</accession>
<dbReference type="RefSeq" id="WP_124947095.1">
    <property type="nucleotide sequence ID" value="NZ_BHVT01000057.1"/>
</dbReference>
<dbReference type="PANTHER" id="PTHR37423:SF2">
    <property type="entry name" value="MEMBRANE-BOUND LYTIC MUREIN TRANSGLYCOSYLASE C"/>
    <property type="match status" value="1"/>
</dbReference>
<feature type="chain" id="PRO_5020443699" evidence="2">
    <location>
        <begin position="24"/>
        <end position="204"/>
    </location>
</feature>
<gene>
    <name evidence="5" type="ORF">EDC63_102142</name>
</gene>
<dbReference type="InterPro" id="IPR025392">
    <property type="entry name" value="DUF4124"/>
</dbReference>
<dbReference type="Pfam" id="PF13511">
    <property type="entry name" value="DUF4124"/>
    <property type="match status" value="1"/>
</dbReference>
<name>A0A4R3YCS5_9PROT</name>
<dbReference type="AlphaFoldDB" id="A0A4R3YCS5"/>
<dbReference type="CDD" id="cd00254">
    <property type="entry name" value="LT-like"/>
    <property type="match status" value="1"/>
</dbReference>
<protein>
    <submittedName>
        <fullName evidence="5">Uncharacterized protein DUF4124</fullName>
    </submittedName>
</protein>
<evidence type="ECO:0000256" key="2">
    <source>
        <dbReference type="SAM" id="SignalP"/>
    </source>
</evidence>
<comment type="caution">
    <text evidence="5">The sequence shown here is derived from an EMBL/GenBank/DDBJ whole genome shotgun (WGS) entry which is preliminary data.</text>
</comment>
<dbReference type="EMBL" id="SMCO01000002">
    <property type="protein sequence ID" value="TCV89622.1"/>
    <property type="molecule type" value="Genomic_DNA"/>
</dbReference>
<dbReference type="InterPro" id="IPR008258">
    <property type="entry name" value="Transglycosylase_SLT_dom_1"/>
</dbReference>
<feature type="domain" description="Transglycosylase SLT" evidence="3">
    <location>
        <begin position="82"/>
        <end position="178"/>
    </location>
</feature>
<dbReference type="InterPro" id="IPR023346">
    <property type="entry name" value="Lysozyme-like_dom_sf"/>
</dbReference>
<feature type="signal peptide" evidence="2">
    <location>
        <begin position="1"/>
        <end position="23"/>
    </location>
</feature>
<evidence type="ECO:0000259" key="3">
    <source>
        <dbReference type="Pfam" id="PF01464"/>
    </source>
</evidence>
<sequence length="204" mass="22460">MKAKPTIISFSLILLLISSPAWADIYSFTAADGTVHLSNVPSDGRYTLYMRTPSENPTVSVNKPGRVNTASAENRQRYSHFVKQAAQTYNIEPALLEAVIATESGFNSNAVSPKGAVGLMQIMPDTAKRYGVSNLYDPMQNISGGAQYLSDLMQLFNNDLKLVLAAYNAGENAVIRHGNRIPPYNETIRYVPKVMGAYTKYQQM</sequence>
<dbReference type="OrthoDB" id="9815002at2"/>
<dbReference type="PANTHER" id="PTHR37423">
    <property type="entry name" value="SOLUBLE LYTIC MUREIN TRANSGLYCOSYLASE-RELATED"/>
    <property type="match status" value="1"/>
</dbReference>
<comment type="similarity">
    <text evidence="1">Belongs to the transglycosylase Slt family.</text>
</comment>
<evidence type="ECO:0000313" key="6">
    <source>
        <dbReference type="Proteomes" id="UP000295367"/>
    </source>
</evidence>
<evidence type="ECO:0000259" key="4">
    <source>
        <dbReference type="Pfam" id="PF13511"/>
    </source>
</evidence>
<keyword evidence="6" id="KW-1185">Reference proteome</keyword>
<reference evidence="5 6" key="1">
    <citation type="submission" date="2019-03" db="EMBL/GenBank/DDBJ databases">
        <title>Genomic Encyclopedia of Type Strains, Phase IV (KMG-IV): sequencing the most valuable type-strain genomes for metagenomic binning, comparative biology and taxonomic classification.</title>
        <authorList>
            <person name="Goeker M."/>
        </authorList>
    </citation>
    <scope>NUCLEOTIDE SEQUENCE [LARGE SCALE GENOMIC DNA]</scope>
    <source>
        <strain evidence="5 6">DSM 100309</strain>
    </source>
</reference>
<proteinExistence type="inferred from homology"/>
<evidence type="ECO:0000313" key="5">
    <source>
        <dbReference type="EMBL" id="TCV89622.1"/>
    </source>
</evidence>
<dbReference type="SUPFAM" id="SSF53955">
    <property type="entry name" value="Lysozyme-like"/>
    <property type="match status" value="1"/>
</dbReference>